<feature type="region of interest" description="Disordered" evidence="1">
    <location>
        <begin position="82"/>
        <end position="101"/>
    </location>
</feature>
<accession>A0A0S4M3C6</accession>
<protein>
    <submittedName>
        <fullName evidence="2">Uncharacterized protein</fullName>
    </submittedName>
</protein>
<evidence type="ECO:0000313" key="2">
    <source>
        <dbReference type="EMBL" id="CUT18275.1"/>
    </source>
</evidence>
<organism evidence="2 3">
    <name type="scientific">Candidatus Ichthyocystis hellenicum</name>
    <dbReference type="NCBI Taxonomy" id="1561003"/>
    <lineage>
        <taxon>Bacteria</taxon>
        <taxon>Pseudomonadati</taxon>
        <taxon>Pseudomonadota</taxon>
        <taxon>Betaproteobacteria</taxon>
        <taxon>Burkholderiales</taxon>
        <taxon>Candidatus Ichthyocystis</taxon>
    </lineage>
</organism>
<name>A0A0S4M3C6_9BURK</name>
<evidence type="ECO:0000256" key="1">
    <source>
        <dbReference type="SAM" id="MobiDB-lite"/>
    </source>
</evidence>
<reference evidence="3" key="1">
    <citation type="submission" date="2015-11" db="EMBL/GenBank/DDBJ databases">
        <authorList>
            <person name="Seth-Smith H.M.B."/>
        </authorList>
    </citation>
    <scope>NUCLEOTIDE SEQUENCE [LARGE SCALE GENOMIC DNA]</scope>
    <source>
        <strain evidence="3">2013Ark11</strain>
    </source>
</reference>
<evidence type="ECO:0000313" key="3">
    <source>
        <dbReference type="Proteomes" id="UP000198651"/>
    </source>
</evidence>
<dbReference type="EMBL" id="LN906597">
    <property type="protein sequence ID" value="CUT18275.1"/>
    <property type="molecule type" value="Genomic_DNA"/>
</dbReference>
<dbReference type="AlphaFoldDB" id="A0A0S4M3C6"/>
<feature type="compositionally biased region" description="Polar residues" evidence="1">
    <location>
        <begin position="82"/>
        <end position="100"/>
    </location>
</feature>
<keyword evidence="3" id="KW-1185">Reference proteome</keyword>
<proteinExistence type="predicted"/>
<dbReference type="STRING" id="1561003.Ark11_1477"/>
<dbReference type="RefSeq" id="WP_157722326.1">
    <property type="nucleotide sequence ID" value="NZ_LN906597.1"/>
</dbReference>
<sequence>MYPCHFTNINSIDESTSGNVCCKDICVSNNHNHDTNTNTAPKHKLFCNFLNINTHPELYQGDDYQEKLLPLDIFKLTKLDESNSSSDTYSFDTSQPPTSKTIKRQLIEDEPLSIEPITKIICLKQIKSNEKNCISSLSFREKIITKQNVENPEQTIQNHSTRTGQSIIKKELRIKLCRCNIGQRVDDENVIKKNISLKFYSRRSHWMTKYNSRIVYRDAIKKIDIDNNGLFRDSVLGKIYNHIKKYSLKPSINLSKTYSNIRKYALDKLSSLLNDETLDLDILITPRMSISDLRSSCISNQYFFKKLRENCEKIAENTRATPESCLSDVFQCQIIFDHYDSFTSTNTKIKLSPRKDKLLPKLKELIIDTVSNLPNSIICEIEKLSQSDIVNALFLEIHGVLISKSLIKNLNLLFISNKREFINSKFDDDLNLLNYLLNKIGNLVRESCIFHDGVFLPDEYTVEKLSKYLLSDMYGVSSMFHGKLKLLDKKTSKSQETIDDISLDNIYNIKTKTEKIEIGNNCNYNQGDVVQPIKNIERSEQQSMTIELSLKRYCRNNLCSTERTSSIYENAIKKIIIDNNFRFEDSVLREIGTYITSKGFTKSSLNLSKTYSNVLKYVLDKVSPYIRNIVANQDLLISSGMSLSDIRYNYISNNVFFEKLGKDCEEIVKNIHLTPNYYFSGIIQNYIYLGSPERLEITSKKNKLCAEVKMLIIETISNLPNNIIHELKKFSPNDMVNGLFSKIHGLYLHKPLINNLRLLYNSNKFPNDDHISNLDSLNNLLTTLLNKVKKSPILYGGKIFLTGERTSNLLSKYLLLDMYKIPFRFHKKLTPKEHINDNILESNHKKHSVTETYNSMEPLLKKTTIVPQKKYKWNPGRISSSNVYELALSTIEIDKGDFEYYFIDKVRRYKVVQECLSKKGKINVDLSETYNRTKNYILEIFIPFFREIEHKIKLTNGMSIDELRHSYISNTDIFDKLRNFCAKMVSYVKNCNNIILTNMIQHRVGLETEIYQVMKIKSKRKIVFRNCMEKLLIRNILNVPETISNSIKLIPNTRLIEKCFSHFHDMYVDNESLTKAKLAFDTIEKKVLNDHLLIKLVDKISLDLIHKIKQENVYKIVNSNIVYRNLSTYCYIRKLVKKELPTLIDKITDPIMTIRNDKIETVDKKTRIKILDKLGSDLIAITTSSYTKLCVKKYKSKNRQSKIYLGTNKLSNIN</sequence>
<dbReference type="Proteomes" id="UP000198651">
    <property type="component" value="Chromosome I"/>
</dbReference>
<gene>
    <name evidence="2" type="ORF">Ark11_1477</name>
</gene>